<name>A0A9D1XRK4_9BACT</name>
<dbReference type="Pfam" id="PF13366">
    <property type="entry name" value="PDDEXK_3"/>
    <property type="match status" value="1"/>
</dbReference>
<comment type="caution">
    <text evidence="1">The sequence shown here is derived from an EMBL/GenBank/DDBJ whole genome shotgun (WGS) entry which is preliminary data.</text>
</comment>
<dbReference type="AlphaFoldDB" id="A0A9D1XRK4"/>
<dbReference type="InterPro" id="IPR026350">
    <property type="entry name" value="GxxExxY"/>
</dbReference>
<reference evidence="1" key="2">
    <citation type="submission" date="2021-04" db="EMBL/GenBank/DDBJ databases">
        <authorList>
            <person name="Gilroy R."/>
        </authorList>
    </citation>
    <scope>NUCLEOTIDE SEQUENCE</scope>
    <source>
        <strain evidence="1">ChiHecec2B26-12326</strain>
    </source>
</reference>
<protein>
    <submittedName>
        <fullName evidence="1">GxxExxY protein</fullName>
    </submittedName>
</protein>
<sequence>MTQTTQTDADFLFKEETDLIIGGFYKVYRALGYGFLERVYQNALYYELLDRGLDCKVQQPIRVYYQGHLVGEYIADMLIEDKIILELKAVKDLADEHEAQLINYLKSTRIEVGLLLNFGSRPQVKRKIFRNMNK</sequence>
<dbReference type="Proteomes" id="UP000823847">
    <property type="component" value="Unassembled WGS sequence"/>
</dbReference>
<reference evidence="1" key="1">
    <citation type="journal article" date="2021" name="PeerJ">
        <title>Extensive microbial diversity within the chicken gut microbiome revealed by metagenomics and culture.</title>
        <authorList>
            <person name="Gilroy R."/>
            <person name="Ravi A."/>
            <person name="Getino M."/>
            <person name="Pursley I."/>
            <person name="Horton D.L."/>
            <person name="Alikhan N.F."/>
            <person name="Baker D."/>
            <person name="Gharbi K."/>
            <person name="Hall N."/>
            <person name="Watson M."/>
            <person name="Adriaenssens E.M."/>
            <person name="Foster-Nyarko E."/>
            <person name="Jarju S."/>
            <person name="Secka A."/>
            <person name="Antonio M."/>
            <person name="Oren A."/>
            <person name="Chaudhuri R.R."/>
            <person name="La Ragione R."/>
            <person name="Hildebrand F."/>
            <person name="Pallen M.J."/>
        </authorList>
    </citation>
    <scope>NUCLEOTIDE SEQUENCE</scope>
    <source>
        <strain evidence="1">ChiHecec2B26-12326</strain>
    </source>
</reference>
<proteinExistence type="predicted"/>
<dbReference type="NCBIfam" id="TIGR04256">
    <property type="entry name" value="GxxExxY"/>
    <property type="match status" value="1"/>
</dbReference>
<gene>
    <name evidence="1" type="ORF">H9848_06940</name>
</gene>
<evidence type="ECO:0000313" key="1">
    <source>
        <dbReference type="EMBL" id="HIX86328.1"/>
    </source>
</evidence>
<evidence type="ECO:0000313" key="2">
    <source>
        <dbReference type="Proteomes" id="UP000823847"/>
    </source>
</evidence>
<accession>A0A9D1XRK4</accession>
<organism evidence="1 2">
    <name type="scientific">Candidatus Parabacteroides intestinigallinarum</name>
    <dbReference type="NCBI Taxonomy" id="2838722"/>
    <lineage>
        <taxon>Bacteria</taxon>
        <taxon>Pseudomonadati</taxon>
        <taxon>Bacteroidota</taxon>
        <taxon>Bacteroidia</taxon>
        <taxon>Bacteroidales</taxon>
        <taxon>Tannerellaceae</taxon>
        <taxon>Parabacteroides</taxon>
    </lineage>
</organism>
<dbReference type="EMBL" id="DXEN01000054">
    <property type="protein sequence ID" value="HIX86328.1"/>
    <property type="molecule type" value="Genomic_DNA"/>
</dbReference>